<dbReference type="CDD" id="cd06261">
    <property type="entry name" value="TM_PBP2"/>
    <property type="match status" value="1"/>
</dbReference>
<dbReference type="Gene3D" id="1.10.3720.10">
    <property type="entry name" value="MetI-like"/>
    <property type="match status" value="1"/>
</dbReference>
<dbReference type="STRING" id="134601.AFA91_19905"/>
<evidence type="ECO:0000256" key="7">
    <source>
        <dbReference type="RuleBase" id="RU363032"/>
    </source>
</evidence>
<evidence type="ECO:0000256" key="5">
    <source>
        <dbReference type="ARBA" id="ARBA00022989"/>
    </source>
</evidence>
<dbReference type="PANTHER" id="PTHR43163">
    <property type="entry name" value="DIPEPTIDE TRANSPORT SYSTEM PERMEASE PROTEIN DPPB-RELATED"/>
    <property type="match status" value="1"/>
</dbReference>
<sequence length="337" mass="36364">MTRYLIKRIALMPLLLWGIITIAFVLSRSVSSNPLATIVGERNLGNPEIVAAATRRWGLDKSLPEQYLQYLQNLLHGDMGTSFRTKTSVSSDLAQRLPATLELALCALVIAVVIGTVLGVVAARTRGRVTDTVIRVFALAGSSLPVFWIGLVFLFVFYASLGVAPGPGRLSPRVQAPEQVTGFYTIDALLQGNVPLFTDALKHLIMPAFIMSLALLGTLIRLIRAQMIEQQSSDYVRTARAKGMTVTQVMNRHVLKNAMTPAITIVGVSVGIVIMGAVLIETIFSWNGIGTYAVESSRALDFPAITGVCLVGGVIFLLSNLIADVAYAVVDPRVRLT</sequence>
<feature type="transmembrane region" description="Helical" evidence="7">
    <location>
        <begin position="204"/>
        <end position="223"/>
    </location>
</feature>
<keyword evidence="2 7" id="KW-0813">Transport</keyword>
<keyword evidence="6 7" id="KW-0472">Membrane</keyword>
<dbReference type="EMBL" id="CP012150">
    <property type="protein sequence ID" value="AKS33777.1"/>
    <property type="molecule type" value="Genomic_DNA"/>
</dbReference>
<feature type="transmembrane region" description="Helical" evidence="7">
    <location>
        <begin position="262"/>
        <end position="284"/>
    </location>
</feature>
<dbReference type="OrthoDB" id="147639at2"/>
<dbReference type="SUPFAM" id="SSF161098">
    <property type="entry name" value="MetI-like"/>
    <property type="match status" value="1"/>
</dbReference>
<dbReference type="Pfam" id="PF19300">
    <property type="entry name" value="BPD_transp_1_N"/>
    <property type="match status" value="1"/>
</dbReference>
<dbReference type="PATRIC" id="fig|134601.6.peg.4121"/>
<proteinExistence type="inferred from homology"/>
<organism evidence="9 10">
    <name type="scientific">Mycolicibacterium goodii</name>
    <name type="common">Mycobacterium goodii</name>
    <dbReference type="NCBI Taxonomy" id="134601"/>
    <lineage>
        <taxon>Bacteria</taxon>
        <taxon>Bacillati</taxon>
        <taxon>Actinomycetota</taxon>
        <taxon>Actinomycetes</taxon>
        <taxon>Mycobacteriales</taxon>
        <taxon>Mycobacteriaceae</taxon>
        <taxon>Mycolicibacterium</taxon>
    </lineage>
</organism>
<keyword evidence="3" id="KW-1003">Cell membrane</keyword>
<evidence type="ECO:0000259" key="8">
    <source>
        <dbReference type="PROSITE" id="PS50928"/>
    </source>
</evidence>
<evidence type="ECO:0000256" key="2">
    <source>
        <dbReference type="ARBA" id="ARBA00022448"/>
    </source>
</evidence>
<feature type="transmembrane region" description="Helical" evidence="7">
    <location>
        <begin position="136"/>
        <end position="161"/>
    </location>
</feature>
<comment type="similarity">
    <text evidence="7">Belongs to the binding-protein-dependent transport system permease family.</text>
</comment>
<evidence type="ECO:0000256" key="1">
    <source>
        <dbReference type="ARBA" id="ARBA00004651"/>
    </source>
</evidence>
<dbReference type="Pfam" id="PF00528">
    <property type="entry name" value="BPD_transp_1"/>
    <property type="match status" value="1"/>
</dbReference>
<dbReference type="InterPro" id="IPR035906">
    <property type="entry name" value="MetI-like_sf"/>
</dbReference>
<evidence type="ECO:0000313" key="9">
    <source>
        <dbReference type="EMBL" id="AKS33777.1"/>
    </source>
</evidence>
<reference evidence="9 10" key="1">
    <citation type="submission" date="2015-07" db="EMBL/GenBank/DDBJ databases">
        <title>Complete genome sequence of Mycobacterium goodii X7B, a facultative thermophilic biodesulfurizing bacterium.</title>
        <authorList>
            <person name="Yu B."/>
            <person name="Li F."/>
            <person name="Xu P."/>
        </authorList>
    </citation>
    <scope>NUCLEOTIDE SEQUENCE [LARGE SCALE GENOMIC DNA]</scope>
    <source>
        <strain evidence="9 10">X7B</strain>
    </source>
</reference>
<feature type="domain" description="ABC transmembrane type-1" evidence="8">
    <location>
        <begin position="97"/>
        <end position="327"/>
    </location>
</feature>
<protein>
    <submittedName>
        <fullName evidence="9">Peptide ABC transporter permease</fullName>
    </submittedName>
</protein>
<dbReference type="InterPro" id="IPR045621">
    <property type="entry name" value="BPD_transp_1_N"/>
</dbReference>
<gene>
    <name evidence="9" type="ORF">AFA91_19905</name>
</gene>
<keyword evidence="5 7" id="KW-1133">Transmembrane helix</keyword>
<dbReference type="AlphaFoldDB" id="A0A0K0X8U5"/>
<dbReference type="GO" id="GO:0005886">
    <property type="term" value="C:plasma membrane"/>
    <property type="evidence" value="ECO:0007669"/>
    <property type="project" value="UniProtKB-SubCell"/>
</dbReference>
<evidence type="ECO:0000313" key="10">
    <source>
        <dbReference type="Proteomes" id="UP000062255"/>
    </source>
</evidence>
<dbReference type="RefSeq" id="WP_049746221.1">
    <property type="nucleotide sequence ID" value="NZ_CP012150.1"/>
</dbReference>
<feature type="transmembrane region" description="Helical" evidence="7">
    <location>
        <begin position="101"/>
        <end position="124"/>
    </location>
</feature>
<dbReference type="KEGG" id="mgo:AFA91_19905"/>
<dbReference type="PROSITE" id="PS50928">
    <property type="entry name" value="ABC_TM1"/>
    <property type="match status" value="1"/>
</dbReference>
<accession>A0A0K0X8U5</accession>
<dbReference type="PANTHER" id="PTHR43163:SF6">
    <property type="entry name" value="DIPEPTIDE TRANSPORT SYSTEM PERMEASE PROTEIN DPPB-RELATED"/>
    <property type="match status" value="1"/>
</dbReference>
<evidence type="ECO:0000256" key="4">
    <source>
        <dbReference type="ARBA" id="ARBA00022692"/>
    </source>
</evidence>
<evidence type="ECO:0000256" key="3">
    <source>
        <dbReference type="ARBA" id="ARBA00022475"/>
    </source>
</evidence>
<dbReference type="Proteomes" id="UP000062255">
    <property type="component" value="Chromosome"/>
</dbReference>
<dbReference type="GO" id="GO:0055085">
    <property type="term" value="P:transmembrane transport"/>
    <property type="evidence" value="ECO:0007669"/>
    <property type="project" value="InterPro"/>
</dbReference>
<dbReference type="InterPro" id="IPR000515">
    <property type="entry name" value="MetI-like"/>
</dbReference>
<comment type="subcellular location">
    <subcellularLocation>
        <location evidence="1 7">Cell membrane</location>
        <topology evidence="1 7">Multi-pass membrane protein</topology>
    </subcellularLocation>
</comment>
<name>A0A0K0X8U5_MYCGD</name>
<keyword evidence="4 7" id="KW-0812">Transmembrane</keyword>
<feature type="transmembrane region" description="Helical" evidence="7">
    <location>
        <begin position="304"/>
        <end position="330"/>
    </location>
</feature>
<evidence type="ECO:0000256" key="6">
    <source>
        <dbReference type="ARBA" id="ARBA00023136"/>
    </source>
</evidence>